<dbReference type="EMBL" id="AP022567">
    <property type="protein sequence ID" value="BBX33655.1"/>
    <property type="molecule type" value="Genomic_DNA"/>
</dbReference>
<sequence length="127" mass="13610">MDATDSADRLSRIPLDAEYAAQWGVENLCAGWTPAEIRDAAAMCAEFATAYLDLIHAFESTAAAVSALHMTTPVDIAPLFRGMEIQNATWTERLIADADANRRSAIDNVRAAGALLWLAGQRESGAS</sequence>
<proteinExistence type="predicted"/>
<evidence type="ECO:0000313" key="2">
    <source>
        <dbReference type="Proteomes" id="UP000465622"/>
    </source>
</evidence>
<reference evidence="1 2" key="1">
    <citation type="journal article" date="2019" name="Emerg. Microbes Infect.">
        <title>Comprehensive subspecies identification of 175 nontuberculous mycobacteria species based on 7547 genomic profiles.</title>
        <authorList>
            <person name="Matsumoto Y."/>
            <person name="Kinjo T."/>
            <person name="Motooka D."/>
            <person name="Nabeya D."/>
            <person name="Jung N."/>
            <person name="Uechi K."/>
            <person name="Horii T."/>
            <person name="Iida T."/>
            <person name="Fujita J."/>
            <person name="Nakamura S."/>
        </authorList>
    </citation>
    <scope>NUCLEOTIDE SEQUENCE [LARGE SCALE GENOMIC DNA]</scope>
    <source>
        <strain evidence="1 2">JCM 12375</strain>
    </source>
</reference>
<accession>A0ABM7HSW5</accession>
<dbReference type="RefSeq" id="WP_036431408.1">
    <property type="nucleotide sequence ID" value="NZ_AP022567.1"/>
</dbReference>
<organism evidence="1 2">
    <name type="scientific">Mycolicibacterium mageritense</name>
    <name type="common">Mycobacterium mageritense</name>
    <dbReference type="NCBI Taxonomy" id="53462"/>
    <lineage>
        <taxon>Bacteria</taxon>
        <taxon>Bacillati</taxon>
        <taxon>Actinomycetota</taxon>
        <taxon>Actinomycetes</taxon>
        <taxon>Mycobacteriales</taxon>
        <taxon>Mycobacteriaceae</taxon>
        <taxon>Mycolicibacterium</taxon>
    </lineage>
</organism>
<name>A0ABM7HSW5_MYCME</name>
<dbReference type="Proteomes" id="UP000465622">
    <property type="component" value="Chromosome"/>
</dbReference>
<gene>
    <name evidence="1" type="ORF">MMAGJ_29370</name>
</gene>
<evidence type="ECO:0000313" key="1">
    <source>
        <dbReference type="EMBL" id="BBX33655.1"/>
    </source>
</evidence>
<protein>
    <submittedName>
        <fullName evidence="1">Uncharacterized protein</fullName>
    </submittedName>
</protein>
<keyword evidence="2" id="KW-1185">Reference proteome</keyword>